<dbReference type="InterPro" id="IPR006709">
    <property type="entry name" value="SSU_processome_Utp14"/>
</dbReference>
<reference evidence="5" key="1">
    <citation type="journal article" date="2022" name="bioRxiv">
        <title>Genomics of Preaxostyla Flagellates Illuminates Evolutionary Transitions and the Path Towards Mitochondrial Loss.</title>
        <authorList>
            <person name="Novak L.V.F."/>
            <person name="Treitli S.C."/>
            <person name="Pyrih J."/>
            <person name="Halakuc P."/>
            <person name="Pipaliya S.V."/>
            <person name="Vacek V."/>
            <person name="Brzon O."/>
            <person name="Soukal P."/>
            <person name="Eme L."/>
            <person name="Dacks J.B."/>
            <person name="Karnkowska A."/>
            <person name="Elias M."/>
            <person name="Hampl V."/>
        </authorList>
    </citation>
    <scope>NUCLEOTIDE SEQUENCE</scope>
    <source>
        <strain evidence="5">RCP-MX</strain>
    </source>
</reference>
<organism evidence="5 6">
    <name type="scientific">Paratrimastix pyriformis</name>
    <dbReference type="NCBI Taxonomy" id="342808"/>
    <lineage>
        <taxon>Eukaryota</taxon>
        <taxon>Metamonada</taxon>
        <taxon>Preaxostyla</taxon>
        <taxon>Paratrimastigidae</taxon>
        <taxon>Paratrimastix</taxon>
    </lineage>
</organism>
<comment type="caution">
    <text evidence="5">The sequence shown here is derived from an EMBL/GenBank/DDBJ whole genome shotgun (WGS) entry which is preliminary data.</text>
</comment>
<evidence type="ECO:0000256" key="1">
    <source>
        <dbReference type="ARBA" id="ARBA00004604"/>
    </source>
</evidence>
<accession>A0ABQ8UCZ9</accession>
<feature type="compositionally biased region" description="Basic and acidic residues" evidence="4">
    <location>
        <begin position="209"/>
        <end position="219"/>
    </location>
</feature>
<sequence>MADVLDSLLAPLADSAGFTDIKQKFESFEKSGKALAEPLQAPQQERMNRDVNYGDTSRDLGKWQGIVKAHREAEHISFPLNNQTRITQTTVGIASSFRPQTDLEKELAAVLPAAEKHVRLEAPSGAGEIKGLAMNPLTVEDVEKKQQYLAKLRAVMSYQDAKFKRMKKIKSKNYHKIMRRAKDKQEGSMTPDELAKLDPAAAAEQQLEGARDRAEERATQRHKNTSKWIRRQLRLGAGGSKSAPGAGSREAIHEQLRVRDALMKRMGDKAKSQVLKLDASAAGGAAATRRKRARASERESLLKSTKGLFALKFMQRAMEKQTEASELLEELGEGEGADPLAALAADAAPVGRRSFGTVLAPQEDQPAPIPTRLESADADAADADADAAAAAPEKPKSAGKPTKAGAVANPWLDEDAKKATTAGSASAISARTGIASAGKKAAAKRAAAPAVDQVAPDLSDFLPSAVKERTPAEAGQQSAAQPVMIAAPAATATATATATAEPTAEAGEEGAAQPAGEEESQESLVRRIFVGGAEADEFAKAKQEAIDATKPKSDTVVLPGWYFARGRVKGLARSMPTAGALDGAWGGAGVKAPSRTPKAAVVRRKRAADEEQMPDADQRKDKNLPHVIINEKRDKKILPFLVQQLPHPYQTQAQYEVAMRTPVGVEWATLTQHQKLTVPKVELASNTVIDPIKYHKKEADRANMAYFPGRTKRIRREEQRGQGRGSGARKSQDHDEKPKKKQ</sequence>
<feature type="region of interest" description="Disordered" evidence="4">
    <location>
        <begin position="706"/>
        <end position="742"/>
    </location>
</feature>
<dbReference type="PANTHER" id="PTHR14150">
    <property type="entry name" value="U3 SMALL NUCLEOLAR RNA-ASSOCIATED PROTEIN 14"/>
    <property type="match status" value="1"/>
</dbReference>
<dbReference type="PANTHER" id="PTHR14150:SF12">
    <property type="entry name" value="U3 SMALL NUCLEOLAR RNA-ASSOCIATED PROTEIN 14 HOMOLOG A"/>
    <property type="match status" value="1"/>
</dbReference>
<feature type="compositionally biased region" description="Low complexity" evidence="4">
    <location>
        <begin position="494"/>
        <end position="515"/>
    </location>
</feature>
<evidence type="ECO:0000256" key="3">
    <source>
        <dbReference type="ARBA" id="ARBA00023242"/>
    </source>
</evidence>
<dbReference type="EMBL" id="JAPMOS010000087">
    <property type="protein sequence ID" value="KAJ4455943.1"/>
    <property type="molecule type" value="Genomic_DNA"/>
</dbReference>
<keyword evidence="3" id="KW-0539">Nucleus</keyword>
<feature type="compositionally biased region" description="Basic and acidic residues" evidence="4">
    <location>
        <begin position="730"/>
        <end position="742"/>
    </location>
</feature>
<evidence type="ECO:0000313" key="6">
    <source>
        <dbReference type="Proteomes" id="UP001141327"/>
    </source>
</evidence>
<gene>
    <name evidence="5" type="ORF">PAPYR_8964</name>
</gene>
<evidence type="ECO:0000313" key="5">
    <source>
        <dbReference type="EMBL" id="KAJ4455943.1"/>
    </source>
</evidence>
<dbReference type="Pfam" id="PF04615">
    <property type="entry name" value="Utp14"/>
    <property type="match status" value="2"/>
</dbReference>
<keyword evidence="6" id="KW-1185">Reference proteome</keyword>
<feature type="region of interest" description="Disordered" evidence="4">
    <location>
        <begin position="201"/>
        <end position="252"/>
    </location>
</feature>
<protein>
    <submittedName>
        <fullName evidence="5">Small-subunit processome</fullName>
    </submittedName>
</protein>
<evidence type="ECO:0000256" key="2">
    <source>
        <dbReference type="ARBA" id="ARBA00022553"/>
    </source>
</evidence>
<keyword evidence="2" id="KW-0597">Phosphoprotein</keyword>
<proteinExistence type="predicted"/>
<feature type="region of interest" description="Disordered" evidence="4">
    <location>
        <begin position="377"/>
        <end position="408"/>
    </location>
</feature>
<evidence type="ECO:0000256" key="4">
    <source>
        <dbReference type="SAM" id="MobiDB-lite"/>
    </source>
</evidence>
<feature type="region of interest" description="Disordered" evidence="4">
    <location>
        <begin position="494"/>
        <end position="523"/>
    </location>
</feature>
<comment type="subcellular location">
    <subcellularLocation>
        <location evidence="1">Nucleus</location>
        <location evidence="1">Nucleolus</location>
    </subcellularLocation>
</comment>
<name>A0ABQ8UCZ9_9EUKA</name>
<dbReference type="Proteomes" id="UP001141327">
    <property type="component" value="Unassembled WGS sequence"/>
</dbReference>
<feature type="compositionally biased region" description="Basic residues" evidence="4">
    <location>
        <begin position="220"/>
        <end position="233"/>
    </location>
</feature>